<dbReference type="Pfam" id="PF03551">
    <property type="entry name" value="PadR"/>
    <property type="match status" value="1"/>
</dbReference>
<accession>A0A1W1V903</accession>
<dbReference type="PANTHER" id="PTHR43252">
    <property type="entry name" value="TRANSCRIPTIONAL REGULATOR YQJI"/>
    <property type="match status" value="1"/>
</dbReference>
<dbReference type="STRING" id="695939.SAMN00790413_00591"/>
<keyword evidence="3" id="KW-0238">DNA-binding</keyword>
<evidence type="ECO:0000313" key="4">
    <source>
        <dbReference type="Proteomes" id="UP000192582"/>
    </source>
</evidence>
<dbReference type="Proteomes" id="UP000192582">
    <property type="component" value="Unassembled WGS sequence"/>
</dbReference>
<gene>
    <name evidence="3" type="ORF">SAMN00790413_00591</name>
</gene>
<dbReference type="EMBL" id="FWWU01000009">
    <property type="protein sequence ID" value="SMB89937.1"/>
    <property type="molecule type" value="Genomic_DNA"/>
</dbReference>
<dbReference type="RefSeq" id="WP_084048231.1">
    <property type="nucleotide sequence ID" value="NZ_FWWU01000009.1"/>
</dbReference>
<feature type="region of interest" description="Disordered" evidence="1">
    <location>
        <begin position="118"/>
        <end position="141"/>
    </location>
</feature>
<dbReference type="GO" id="GO:0003677">
    <property type="term" value="F:DNA binding"/>
    <property type="evidence" value="ECO:0007669"/>
    <property type="project" value="UniProtKB-KW"/>
</dbReference>
<dbReference type="Gene3D" id="1.10.10.10">
    <property type="entry name" value="Winged helix-like DNA-binding domain superfamily/Winged helix DNA-binding domain"/>
    <property type="match status" value="1"/>
</dbReference>
<evidence type="ECO:0000313" key="3">
    <source>
        <dbReference type="EMBL" id="SMB89937.1"/>
    </source>
</evidence>
<organism evidence="3 4">
    <name type="scientific">Deinococcus hopiensis KR-140</name>
    <dbReference type="NCBI Taxonomy" id="695939"/>
    <lineage>
        <taxon>Bacteria</taxon>
        <taxon>Thermotogati</taxon>
        <taxon>Deinococcota</taxon>
        <taxon>Deinococci</taxon>
        <taxon>Deinococcales</taxon>
        <taxon>Deinococcaceae</taxon>
        <taxon>Deinococcus</taxon>
    </lineage>
</organism>
<dbReference type="SUPFAM" id="SSF46785">
    <property type="entry name" value="Winged helix' DNA-binding domain"/>
    <property type="match status" value="1"/>
</dbReference>
<dbReference type="InterPro" id="IPR036390">
    <property type="entry name" value="WH_DNA-bd_sf"/>
</dbReference>
<keyword evidence="4" id="KW-1185">Reference proteome</keyword>
<feature type="domain" description="Transcription regulator PadR N-terminal" evidence="2">
    <location>
        <begin position="14"/>
        <end position="85"/>
    </location>
</feature>
<evidence type="ECO:0000256" key="1">
    <source>
        <dbReference type="SAM" id="MobiDB-lite"/>
    </source>
</evidence>
<reference evidence="3 4" key="1">
    <citation type="submission" date="2017-04" db="EMBL/GenBank/DDBJ databases">
        <authorList>
            <person name="Afonso C.L."/>
            <person name="Miller P.J."/>
            <person name="Scott M.A."/>
            <person name="Spackman E."/>
            <person name="Goraichik I."/>
            <person name="Dimitrov K.M."/>
            <person name="Suarez D.L."/>
            <person name="Swayne D.E."/>
        </authorList>
    </citation>
    <scope>NUCLEOTIDE SEQUENCE [LARGE SCALE GENOMIC DNA]</scope>
    <source>
        <strain evidence="3 4">KR-140</strain>
    </source>
</reference>
<proteinExistence type="predicted"/>
<dbReference type="PANTHER" id="PTHR43252:SF7">
    <property type="entry name" value="TRANSCRIPTIONAL REGULATOR YQJI"/>
    <property type="match status" value="1"/>
</dbReference>
<evidence type="ECO:0000259" key="2">
    <source>
        <dbReference type="Pfam" id="PF03551"/>
    </source>
</evidence>
<protein>
    <submittedName>
        <fullName evidence="3">DNA-binding transcriptional regulator, PadR family</fullName>
    </submittedName>
</protein>
<dbReference type="InterPro" id="IPR036388">
    <property type="entry name" value="WH-like_DNA-bd_sf"/>
</dbReference>
<dbReference type="OrthoDB" id="9808017at2"/>
<name>A0A1W1V903_9DEIO</name>
<dbReference type="InterPro" id="IPR005149">
    <property type="entry name" value="Tscrpt_reg_PadR_N"/>
</dbReference>
<sequence length="141" mass="15609">MNPELPRGNLGLILLSILETRPRYGFAIIQAARANRWDFDFKEGSLYPGLHRLEGEGLLAPQDGRGGRNGEPRKYYALTDKGRERRWVKREECSAFTGGVQRLPTSGVSPGACLAATESVGRTRRTRGDAGQSPVFKRHAL</sequence>
<dbReference type="AlphaFoldDB" id="A0A1W1V903"/>